<accession>A0AAU9JIY2</accession>
<keyword evidence="1" id="KW-1133">Transmembrane helix</keyword>
<comment type="caution">
    <text evidence="2">The sequence shown here is derived from an EMBL/GenBank/DDBJ whole genome shotgun (WGS) entry which is preliminary data.</text>
</comment>
<dbReference type="AlphaFoldDB" id="A0AAU9JIY2"/>
<gene>
    <name evidence="2" type="ORF">BSTOLATCC_MIC43248</name>
</gene>
<proteinExistence type="predicted"/>
<evidence type="ECO:0000313" key="2">
    <source>
        <dbReference type="EMBL" id="CAG9327208.1"/>
    </source>
</evidence>
<dbReference type="EMBL" id="CAJZBQ010000043">
    <property type="protein sequence ID" value="CAG9327208.1"/>
    <property type="molecule type" value="Genomic_DNA"/>
</dbReference>
<sequence>MDKEIEKKIKEELEGKYTCRKCSEKLKLLILPFLGAMVILREASLKSDVLKYRIQRLTEGFTIKKGMLYGVPIVAFSGYFWWNELK</sequence>
<keyword evidence="3" id="KW-1185">Reference proteome</keyword>
<reference evidence="2" key="1">
    <citation type="submission" date="2021-09" db="EMBL/GenBank/DDBJ databases">
        <authorList>
            <consortium name="AG Swart"/>
            <person name="Singh M."/>
            <person name="Singh A."/>
            <person name="Seah K."/>
            <person name="Emmerich C."/>
        </authorList>
    </citation>
    <scope>NUCLEOTIDE SEQUENCE</scope>
    <source>
        <strain evidence="2">ATCC30299</strain>
    </source>
</reference>
<dbReference type="Proteomes" id="UP001162131">
    <property type="component" value="Unassembled WGS sequence"/>
</dbReference>
<feature type="transmembrane region" description="Helical" evidence="1">
    <location>
        <begin position="26"/>
        <end position="45"/>
    </location>
</feature>
<evidence type="ECO:0000256" key="1">
    <source>
        <dbReference type="SAM" id="Phobius"/>
    </source>
</evidence>
<feature type="transmembrane region" description="Helical" evidence="1">
    <location>
        <begin position="66"/>
        <end position="82"/>
    </location>
</feature>
<evidence type="ECO:0000313" key="3">
    <source>
        <dbReference type="Proteomes" id="UP001162131"/>
    </source>
</evidence>
<organism evidence="2 3">
    <name type="scientific">Blepharisma stoltei</name>
    <dbReference type="NCBI Taxonomy" id="1481888"/>
    <lineage>
        <taxon>Eukaryota</taxon>
        <taxon>Sar</taxon>
        <taxon>Alveolata</taxon>
        <taxon>Ciliophora</taxon>
        <taxon>Postciliodesmatophora</taxon>
        <taxon>Heterotrichea</taxon>
        <taxon>Heterotrichida</taxon>
        <taxon>Blepharismidae</taxon>
        <taxon>Blepharisma</taxon>
    </lineage>
</organism>
<keyword evidence="1" id="KW-0812">Transmembrane</keyword>
<keyword evidence="1" id="KW-0472">Membrane</keyword>
<protein>
    <submittedName>
        <fullName evidence="2">Uncharacterized protein</fullName>
    </submittedName>
</protein>
<name>A0AAU9JIY2_9CILI</name>